<comment type="caution">
    <text evidence="3">The sequence shown here is derived from an EMBL/GenBank/DDBJ whole genome shotgun (WGS) entry which is preliminary data.</text>
</comment>
<organism evidence="3 4">
    <name type="scientific">Clohesyomyces aquaticus</name>
    <dbReference type="NCBI Taxonomy" id="1231657"/>
    <lineage>
        <taxon>Eukaryota</taxon>
        <taxon>Fungi</taxon>
        <taxon>Dikarya</taxon>
        <taxon>Ascomycota</taxon>
        <taxon>Pezizomycotina</taxon>
        <taxon>Dothideomycetes</taxon>
        <taxon>Pleosporomycetidae</taxon>
        <taxon>Pleosporales</taxon>
        <taxon>Lindgomycetaceae</taxon>
        <taxon>Clohesyomyces</taxon>
    </lineage>
</organism>
<keyword evidence="2" id="KW-0732">Signal</keyword>
<reference evidence="3 4" key="1">
    <citation type="submission" date="2016-07" db="EMBL/GenBank/DDBJ databases">
        <title>Pervasive Adenine N6-methylation of Active Genes in Fungi.</title>
        <authorList>
            <consortium name="DOE Joint Genome Institute"/>
            <person name="Mondo S.J."/>
            <person name="Dannebaum R.O."/>
            <person name="Kuo R.C."/>
            <person name="Labutti K."/>
            <person name="Haridas S."/>
            <person name="Kuo A."/>
            <person name="Salamov A."/>
            <person name="Ahrendt S.R."/>
            <person name="Lipzen A."/>
            <person name="Sullivan W."/>
            <person name="Andreopoulos W.B."/>
            <person name="Clum A."/>
            <person name="Lindquist E."/>
            <person name="Daum C."/>
            <person name="Ramamoorthy G.K."/>
            <person name="Gryganskyi A."/>
            <person name="Culley D."/>
            <person name="Magnuson J.K."/>
            <person name="James T.Y."/>
            <person name="O'Malley M.A."/>
            <person name="Stajich J.E."/>
            <person name="Spatafora J.W."/>
            <person name="Visel A."/>
            <person name="Grigoriev I.V."/>
        </authorList>
    </citation>
    <scope>NUCLEOTIDE SEQUENCE [LARGE SCALE GENOMIC DNA]</scope>
    <source>
        <strain evidence="3 4">CBS 115471</strain>
    </source>
</reference>
<feature type="compositionally biased region" description="Polar residues" evidence="1">
    <location>
        <begin position="97"/>
        <end position="106"/>
    </location>
</feature>
<feature type="region of interest" description="Disordered" evidence="1">
    <location>
        <begin position="65"/>
        <end position="112"/>
    </location>
</feature>
<feature type="signal peptide" evidence="2">
    <location>
        <begin position="1"/>
        <end position="24"/>
    </location>
</feature>
<evidence type="ECO:0000256" key="2">
    <source>
        <dbReference type="SAM" id="SignalP"/>
    </source>
</evidence>
<accession>A0A1Y1ZFQ3</accession>
<gene>
    <name evidence="3" type="ORF">BCR34DRAFT_391669</name>
</gene>
<protein>
    <recommendedName>
        <fullName evidence="5">Secreted protein</fullName>
    </recommendedName>
</protein>
<evidence type="ECO:0008006" key="5">
    <source>
        <dbReference type="Google" id="ProtNLM"/>
    </source>
</evidence>
<evidence type="ECO:0000313" key="4">
    <source>
        <dbReference type="Proteomes" id="UP000193144"/>
    </source>
</evidence>
<dbReference type="Proteomes" id="UP000193144">
    <property type="component" value="Unassembled WGS sequence"/>
</dbReference>
<evidence type="ECO:0000256" key="1">
    <source>
        <dbReference type="SAM" id="MobiDB-lite"/>
    </source>
</evidence>
<name>A0A1Y1ZFQ3_9PLEO</name>
<proteinExistence type="predicted"/>
<evidence type="ECO:0000313" key="3">
    <source>
        <dbReference type="EMBL" id="ORY08675.1"/>
    </source>
</evidence>
<feature type="chain" id="PRO_5013118808" description="Secreted protein" evidence="2">
    <location>
        <begin position="25"/>
        <end position="112"/>
    </location>
</feature>
<dbReference type="EMBL" id="MCFA01000097">
    <property type="protein sequence ID" value="ORY08675.1"/>
    <property type="molecule type" value="Genomic_DNA"/>
</dbReference>
<keyword evidence="4" id="KW-1185">Reference proteome</keyword>
<sequence length="112" mass="11668">MSFVSWSSFCFGILLLLTWSVSTTSPQPETFFRLPCTGSQIDHEPTSAATGGTRLPPAALWQHHNTAPPSVDGDHLRSGAIASDARSGGRDVAVQPNGASGSSTEPTGWGSV</sequence>
<dbReference type="AlphaFoldDB" id="A0A1Y1ZFQ3"/>
<feature type="region of interest" description="Disordered" evidence="1">
    <location>
        <begin position="36"/>
        <end position="55"/>
    </location>
</feature>